<evidence type="ECO:0000256" key="3">
    <source>
        <dbReference type="ARBA" id="ARBA00022679"/>
    </source>
</evidence>
<name>A0A2C5WUT8_9PEZI</name>
<evidence type="ECO:0000259" key="8">
    <source>
        <dbReference type="PROSITE" id="PS51559"/>
    </source>
</evidence>
<evidence type="ECO:0000256" key="2">
    <source>
        <dbReference type="ARBA" id="ARBA00022603"/>
    </source>
</evidence>
<dbReference type="Gene3D" id="3.40.50.150">
    <property type="entry name" value="Vaccinia Virus protein VP39"/>
    <property type="match status" value="1"/>
</dbReference>
<keyword evidence="10" id="KW-1185">Reference proteome</keyword>
<keyword evidence="3 6" id="KW-0808">Transferase</keyword>
<keyword evidence="4" id="KW-0949">S-adenosyl-L-methionine</keyword>
<protein>
    <recommendedName>
        <fullName evidence="6">Arginine N-methyltransferase 2</fullName>
        <ecNumber evidence="6">2.1.1.-</ecNumber>
    </recommendedName>
</protein>
<dbReference type="GO" id="GO:0005737">
    <property type="term" value="C:cytoplasm"/>
    <property type="evidence" value="ECO:0007669"/>
    <property type="project" value="UniProtKB-SubCell"/>
</dbReference>
<sequence>MSAPTSEAVAAAPTANPIDDSLAARISTACPSPTREILHHAWVHDKSGLRELLKEPGSASCMDPSTRETPLHAAIRACGPADPEDTGSDGEDGCVEEARDVMQELFFCGAIWNDLDDNDETPGCVALRLGRKGLYEICVDAGVRAEMLLSLFDNDGYEELDSEDEDAEMNGDDGNAIVEQTEAQDGSESSDKALAQEGNPASVGQASAPTEPDRDVNSEDYLKAQLTYSDGKLVDDGGNGVMMAWETEIMRRSVDALLPDLPAGARILNIGFGMGIVDGMFAATKPSRHHIIEAHEAVLAYAASKNADGSPACAFGPEWEASGPEEGAFKMYAGKWQGILPELLVTGEQYDAIYFDTFGEDYTQLKLFFTEFVPALLAEGGRFSFFNGLGADRRVCYDVYTKVVEMHTTEAAMDIEWIEIPVDMKGMEEAGKGEWEGVRRRYWTLDTYRLPICTMLS</sequence>
<dbReference type="GO" id="GO:0019702">
    <property type="term" value="F:protein arginine N5-methyltransferase activity"/>
    <property type="evidence" value="ECO:0007669"/>
    <property type="project" value="TreeGrafter"/>
</dbReference>
<dbReference type="InterPro" id="IPR017408">
    <property type="entry name" value="Arginine_N-MeTrfase_2"/>
</dbReference>
<dbReference type="EC" id="2.1.1.-" evidence="6"/>
<dbReference type="SUPFAM" id="SSF53335">
    <property type="entry name" value="S-adenosyl-L-methionine-dependent methyltransferases"/>
    <property type="match status" value="1"/>
</dbReference>
<dbReference type="GO" id="GO:0032259">
    <property type="term" value="P:methylation"/>
    <property type="evidence" value="ECO:0007669"/>
    <property type="project" value="UniProtKB-KW"/>
</dbReference>
<dbReference type="InterPro" id="IPR026480">
    <property type="entry name" value="RMT2_dom"/>
</dbReference>
<dbReference type="AlphaFoldDB" id="A0A2C5WUT8"/>
<dbReference type="Proteomes" id="UP000222788">
    <property type="component" value="Unassembled WGS sequence"/>
</dbReference>
<dbReference type="PROSITE" id="PS51559">
    <property type="entry name" value="SAM_RMT2"/>
    <property type="match status" value="1"/>
</dbReference>
<organism evidence="9 10">
    <name type="scientific">Ceratocystis fimbriata CBS 114723</name>
    <dbReference type="NCBI Taxonomy" id="1035309"/>
    <lineage>
        <taxon>Eukaryota</taxon>
        <taxon>Fungi</taxon>
        <taxon>Dikarya</taxon>
        <taxon>Ascomycota</taxon>
        <taxon>Pezizomycotina</taxon>
        <taxon>Sordariomycetes</taxon>
        <taxon>Hypocreomycetidae</taxon>
        <taxon>Microascales</taxon>
        <taxon>Ceratocystidaceae</taxon>
        <taxon>Ceratocystis</taxon>
    </lineage>
</organism>
<keyword evidence="1 6" id="KW-0963">Cytoplasm</keyword>
<feature type="region of interest" description="Disordered" evidence="7">
    <location>
        <begin position="181"/>
        <end position="216"/>
    </location>
</feature>
<dbReference type="OrthoDB" id="19014at2759"/>
<evidence type="ECO:0000256" key="5">
    <source>
        <dbReference type="ARBA" id="ARBA00023242"/>
    </source>
</evidence>
<keyword evidence="2 6" id="KW-0489">Methyltransferase</keyword>
<gene>
    <name evidence="9" type="primary">RMT2</name>
    <name evidence="9" type="ORF">CFIMG_003927RA</name>
</gene>
<keyword evidence="5 6" id="KW-0539">Nucleus</keyword>
<reference evidence="9 10" key="1">
    <citation type="journal article" date="2013" name="Fungal Biol.">
        <title>Analysis of microsatellite markers in the genome of the plant pathogen Ceratocystis fimbriata.</title>
        <authorList>
            <person name="Simpson M.C."/>
            <person name="Wilken P.M."/>
            <person name="Coetzee M.P."/>
            <person name="Wingfield M.J."/>
            <person name="Wingfield B.D."/>
        </authorList>
    </citation>
    <scope>NUCLEOTIDE SEQUENCE [LARGE SCALE GENOMIC DNA]</scope>
    <source>
        <strain evidence="9 10">CBS 114723</strain>
    </source>
</reference>
<reference evidence="9 10" key="2">
    <citation type="journal article" date="2013" name="IMA Fungus">
        <title>IMA Genome-F 1: Ceratocystis fimbriata: Draft nuclear genome sequence for the plant pathogen, Ceratocystis fimbriata.</title>
        <authorList>
            <person name="Wilken P.M."/>
            <person name="Steenkamp E.T."/>
            <person name="Wingfield M.J."/>
            <person name="de Beer Z.W."/>
            <person name="Wingfield B.D."/>
        </authorList>
    </citation>
    <scope>NUCLEOTIDE SEQUENCE [LARGE SCALE GENOMIC DNA]</scope>
    <source>
        <strain evidence="9 10">CBS 114723</strain>
    </source>
</reference>
<comment type="function">
    <text evidence="6">S-adenosyl-L-methionine-dependent protein-arginine N-methyltransferase that methylates the delta-nitrogen atom of arginine residues to form N5-methylarginine (type IV) in target proteins. Monomethylates ribosomal protein L12.</text>
</comment>
<dbReference type="InterPro" id="IPR029063">
    <property type="entry name" value="SAM-dependent_MTases_sf"/>
</dbReference>
<dbReference type="GO" id="GO:0005634">
    <property type="term" value="C:nucleus"/>
    <property type="evidence" value="ECO:0007669"/>
    <property type="project" value="UniProtKB-SubCell"/>
</dbReference>
<evidence type="ECO:0000313" key="10">
    <source>
        <dbReference type="Proteomes" id="UP000222788"/>
    </source>
</evidence>
<feature type="domain" description="RMT2" evidence="8">
    <location>
        <begin position="214"/>
        <end position="457"/>
    </location>
</feature>
<evidence type="ECO:0000256" key="4">
    <source>
        <dbReference type="ARBA" id="ARBA00022691"/>
    </source>
</evidence>
<comment type="caution">
    <text evidence="9">The sequence shown here is derived from an EMBL/GenBank/DDBJ whole genome shotgun (WGS) entry which is preliminary data.</text>
</comment>
<evidence type="ECO:0000256" key="6">
    <source>
        <dbReference type="PIRNR" id="PIRNR038148"/>
    </source>
</evidence>
<comment type="subcellular location">
    <subcellularLocation>
        <location evidence="6">Cytoplasm</location>
    </subcellularLocation>
    <subcellularLocation>
        <location evidence="6">Nucleus</location>
    </subcellularLocation>
</comment>
<comment type="similarity">
    <text evidence="6">Belongs to the class I-like SAM-binding methyltransferase superfamily. RMT2 methyltransferase family.</text>
</comment>
<dbReference type="InterPro" id="IPR051038">
    <property type="entry name" value="RMT2/GAMT_Mtase"/>
</dbReference>
<dbReference type="PANTHER" id="PTHR32379">
    <property type="entry name" value="GUANIDINOACETATE N-METHYLTRANSFERASE"/>
    <property type="match status" value="1"/>
</dbReference>
<dbReference type="STRING" id="1035309.A0A2C5WUT8"/>
<dbReference type="PANTHER" id="PTHR32379:SF1">
    <property type="entry name" value="GUANIDINOACETATE N-METHYLTRANSFERASE"/>
    <property type="match status" value="1"/>
</dbReference>
<dbReference type="PIRSF" id="PIRSF038148">
    <property type="entry name" value="Arginine_N-mtfrase-2"/>
    <property type="match status" value="1"/>
</dbReference>
<evidence type="ECO:0000313" key="9">
    <source>
        <dbReference type="EMBL" id="PHH49787.1"/>
    </source>
</evidence>
<dbReference type="EMBL" id="APWK03000170">
    <property type="protein sequence ID" value="PHH49787.1"/>
    <property type="molecule type" value="Genomic_DNA"/>
</dbReference>
<proteinExistence type="inferred from homology"/>
<evidence type="ECO:0000256" key="7">
    <source>
        <dbReference type="SAM" id="MobiDB-lite"/>
    </source>
</evidence>
<accession>A0A2C5WUT8</accession>
<evidence type="ECO:0000256" key="1">
    <source>
        <dbReference type="ARBA" id="ARBA00022490"/>
    </source>
</evidence>
<comment type="subunit">
    <text evidence="6">Monomer.</text>
</comment>